<proteinExistence type="inferred from homology"/>
<dbReference type="PROSITE" id="PS50893">
    <property type="entry name" value="ABC_TRANSPORTER_2"/>
    <property type="match status" value="2"/>
</dbReference>
<evidence type="ECO:0000256" key="1">
    <source>
        <dbReference type="ARBA" id="ARBA00005417"/>
    </source>
</evidence>
<evidence type="ECO:0000256" key="9">
    <source>
        <dbReference type="ARBA" id="ARBA00023136"/>
    </source>
</evidence>
<feature type="domain" description="ABC transporter" evidence="10">
    <location>
        <begin position="254"/>
        <end position="496"/>
    </location>
</feature>
<dbReference type="PANTHER" id="PTHR43790">
    <property type="entry name" value="CARBOHYDRATE TRANSPORT ATP-BINDING PROTEIN MG119-RELATED"/>
    <property type="match status" value="1"/>
</dbReference>
<evidence type="ECO:0000256" key="2">
    <source>
        <dbReference type="ARBA" id="ARBA00022448"/>
    </source>
</evidence>
<evidence type="ECO:0000256" key="6">
    <source>
        <dbReference type="ARBA" id="ARBA00022741"/>
    </source>
</evidence>
<dbReference type="Proteomes" id="UP000553963">
    <property type="component" value="Unassembled WGS sequence"/>
</dbReference>
<dbReference type="InterPro" id="IPR027417">
    <property type="entry name" value="P-loop_NTPase"/>
</dbReference>
<comment type="similarity">
    <text evidence="1">Belongs to the ABC transporter superfamily.</text>
</comment>
<dbReference type="CDD" id="cd03215">
    <property type="entry name" value="ABC_Carb_Monos_II"/>
    <property type="match status" value="1"/>
</dbReference>
<keyword evidence="9" id="KW-0472">Membrane</keyword>
<dbReference type="InterPro" id="IPR003593">
    <property type="entry name" value="AAA+_ATPase"/>
</dbReference>
<accession>A0A840ALQ4</accession>
<feature type="domain" description="ABC transporter" evidence="10">
    <location>
        <begin position="6"/>
        <end position="240"/>
    </location>
</feature>
<evidence type="ECO:0000313" key="11">
    <source>
        <dbReference type="EMBL" id="MBB3929485.1"/>
    </source>
</evidence>
<keyword evidence="6" id="KW-0547">Nucleotide-binding</keyword>
<evidence type="ECO:0000256" key="5">
    <source>
        <dbReference type="ARBA" id="ARBA00022737"/>
    </source>
</evidence>
<dbReference type="SUPFAM" id="SSF52540">
    <property type="entry name" value="P-loop containing nucleoside triphosphate hydrolases"/>
    <property type="match status" value="2"/>
</dbReference>
<dbReference type="Pfam" id="PF00005">
    <property type="entry name" value="ABC_tran"/>
    <property type="match status" value="2"/>
</dbReference>
<evidence type="ECO:0000256" key="3">
    <source>
        <dbReference type="ARBA" id="ARBA00022475"/>
    </source>
</evidence>
<dbReference type="AlphaFoldDB" id="A0A840ALQ4"/>
<dbReference type="InterPro" id="IPR050107">
    <property type="entry name" value="ABC_carbohydrate_import_ATPase"/>
</dbReference>
<protein>
    <submittedName>
        <fullName evidence="11">ABC-type sugar transport system ATPase subunit</fullName>
    </submittedName>
</protein>
<dbReference type="GO" id="GO:0016887">
    <property type="term" value="F:ATP hydrolysis activity"/>
    <property type="evidence" value="ECO:0007669"/>
    <property type="project" value="InterPro"/>
</dbReference>
<reference evidence="11 12" key="1">
    <citation type="submission" date="2020-08" db="EMBL/GenBank/DDBJ databases">
        <title>Genomic Encyclopedia of Type Strains, Phase IV (KMG-IV): sequencing the most valuable type-strain genomes for metagenomic binning, comparative biology and taxonomic classification.</title>
        <authorList>
            <person name="Goeker M."/>
        </authorList>
    </citation>
    <scope>NUCLEOTIDE SEQUENCE [LARGE SCALE GENOMIC DNA]</scope>
    <source>
        <strain evidence="11 12">DSM 25966</strain>
    </source>
</reference>
<evidence type="ECO:0000256" key="4">
    <source>
        <dbReference type="ARBA" id="ARBA00022597"/>
    </source>
</evidence>
<dbReference type="CDD" id="cd03216">
    <property type="entry name" value="ABC_Carb_Monos_I"/>
    <property type="match status" value="1"/>
</dbReference>
<keyword evidence="8" id="KW-1278">Translocase</keyword>
<sequence>MSEEAVRLAGIEKSFGSAKILNDISLTFMTGEVHALIGENGAGKSSLGKIVGGYYSFDAGTLTVFGKPVGQWTPRAALTSGIAMIHQELQLVPELTVAQNVFLGMEANRAGVLSGGEHERFRALDQRCGFGLDPGRIVADLRIAERQKVEILRAIARDARVIIMDEPTSSLTADEAERLHHVIRWLRDDGRTVIYVTHFLDHVLATADRVTIMRDGRIVRTGGIAGETKESLIEAMLGEPADVAFPPLPPPPPIETKPLLEVIGLSSDTGLSDISIDVRPGEIVGLIGLVGSGRSELARAIFGADPSRGTVRIAGADYANRTPRNSVAHGLAFVPEDRRKQGLDLVQAVRPNMSLPHLGLVSRLGVLRPGEERRRTAEMIRHFNIVPGQIDGEVAYYSGGNQQKVLLSKWVYGAPKVVILDEPSRGVDIGARRRIHDFVVELARGGAAVILISSELEEVISLSHRGYLMREGRIIECVDCRTLGVEDALFRLFNVQRGAEAGPRTEVRS</sequence>
<dbReference type="EMBL" id="JACIDS010000001">
    <property type="protein sequence ID" value="MBB3929485.1"/>
    <property type="molecule type" value="Genomic_DNA"/>
</dbReference>
<keyword evidence="5" id="KW-0677">Repeat</keyword>
<dbReference type="PANTHER" id="PTHR43790:SF3">
    <property type="entry name" value="D-ALLOSE IMPORT ATP-BINDING PROTEIN ALSA-RELATED"/>
    <property type="match status" value="1"/>
</dbReference>
<evidence type="ECO:0000256" key="7">
    <source>
        <dbReference type="ARBA" id="ARBA00022840"/>
    </source>
</evidence>
<keyword evidence="3" id="KW-1003">Cell membrane</keyword>
<name>A0A840ALQ4_9HYPH</name>
<keyword evidence="12" id="KW-1185">Reference proteome</keyword>
<dbReference type="InterPro" id="IPR017871">
    <property type="entry name" value="ABC_transporter-like_CS"/>
</dbReference>
<dbReference type="PROSITE" id="PS00211">
    <property type="entry name" value="ABC_TRANSPORTER_1"/>
    <property type="match status" value="1"/>
</dbReference>
<keyword evidence="2" id="KW-0813">Transport</keyword>
<keyword evidence="4 11" id="KW-0762">Sugar transport</keyword>
<evidence type="ECO:0000313" key="12">
    <source>
        <dbReference type="Proteomes" id="UP000553963"/>
    </source>
</evidence>
<dbReference type="InterPro" id="IPR003439">
    <property type="entry name" value="ABC_transporter-like_ATP-bd"/>
</dbReference>
<comment type="caution">
    <text evidence="11">The sequence shown here is derived from an EMBL/GenBank/DDBJ whole genome shotgun (WGS) entry which is preliminary data.</text>
</comment>
<dbReference type="GO" id="GO:0005524">
    <property type="term" value="F:ATP binding"/>
    <property type="evidence" value="ECO:0007669"/>
    <property type="project" value="UniProtKB-KW"/>
</dbReference>
<organism evidence="11 12">
    <name type="scientific">Kaistia hirudinis</name>
    <dbReference type="NCBI Taxonomy" id="1293440"/>
    <lineage>
        <taxon>Bacteria</taxon>
        <taxon>Pseudomonadati</taxon>
        <taxon>Pseudomonadota</taxon>
        <taxon>Alphaproteobacteria</taxon>
        <taxon>Hyphomicrobiales</taxon>
        <taxon>Kaistiaceae</taxon>
        <taxon>Kaistia</taxon>
    </lineage>
</organism>
<dbReference type="SMART" id="SM00382">
    <property type="entry name" value="AAA"/>
    <property type="match status" value="2"/>
</dbReference>
<dbReference type="RefSeq" id="WP_183397141.1">
    <property type="nucleotide sequence ID" value="NZ_JACIDS010000001.1"/>
</dbReference>
<evidence type="ECO:0000256" key="8">
    <source>
        <dbReference type="ARBA" id="ARBA00022967"/>
    </source>
</evidence>
<evidence type="ECO:0000259" key="10">
    <source>
        <dbReference type="PROSITE" id="PS50893"/>
    </source>
</evidence>
<gene>
    <name evidence="11" type="ORF">GGR25_000504</name>
</gene>
<keyword evidence="7" id="KW-0067">ATP-binding</keyword>
<dbReference type="Gene3D" id="3.40.50.300">
    <property type="entry name" value="P-loop containing nucleotide triphosphate hydrolases"/>
    <property type="match status" value="2"/>
</dbReference>